<keyword evidence="3" id="KW-0813">Transport</keyword>
<reference evidence="20" key="1">
    <citation type="journal article" date="2019" name="Int. J. Syst. Evol. Microbiol.">
        <title>The Global Catalogue of Microorganisms (GCM) 10K type strain sequencing project: providing services to taxonomists for standard genome sequencing and annotation.</title>
        <authorList>
            <consortium name="The Broad Institute Genomics Platform"/>
            <consortium name="The Broad Institute Genome Sequencing Center for Infectious Disease"/>
            <person name="Wu L."/>
            <person name="Ma J."/>
        </authorList>
    </citation>
    <scope>NUCLEOTIDE SEQUENCE [LARGE SCALE GENOMIC DNA]</scope>
    <source>
        <strain evidence="20">CECT 7069</strain>
    </source>
</reference>
<evidence type="ECO:0000256" key="14">
    <source>
        <dbReference type="ARBA" id="ARBA00030198"/>
    </source>
</evidence>
<dbReference type="Proteomes" id="UP001224644">
    <property type="component" value="Unassembled WGS sequence"/>
</dbReference>
<keyword evidence="7" id="KW-0732">Signal</keyword>
<keyword evidence="4" id="KW-1003">Cell membrane</keyword>
<keyword evidence="11 16" id="KW-0472">Membrane</keyword>
<keyword evidence="13" id="KW-0449">Lipoprotein</keyword>
<dbReference type="SUPFAM" id="SSF49503">
    <property type="entry name" value="Cupredoxins"/>
    <property type="match status" value="1"/>
</dbReference>
<evidence type="ECO:0000259" key="18">
    <source>
        <dbReference type="PROSITE" id="PS50999"/>
    </source>
</evidence>
<gene>
    <name evidence="19" type="primary">cyoA</name>
    <name evidence="19" type="ORF">QWZ12_06200</name>
</gene>
<evidence type="ECO:0000256" key="9">
    <source>
        <dbReference type="ARBA" id="ARBA00022989"/>
    </source>
</evidence>
<dbReference type="PANTHER" id="PTHR22888:SF18">
    <property type="entry name" value="CYTOCHROME BO(3) UBIQUINOL OXIDASE SUBUNIT 2"/>
    <property type="match status" value="1"/>
</dbReference>
<dbReference type="PROSITE" id="PS51257">
    <property type="entry name" value="PROKAR_LIPOPROTEIN"/>
    <property type="match status" value="1"/>
</dbReference>
<proteinExistence type="inferred from homology"/>
<evidence type="ECO:0000256" key="13">
    <source>
        <dbReference type="ARBA" id="ARBA00023288"/>
    </source>
</evidence>
<keyword evidence="8" id="KW-0249">Electron transport</keyword>
<dbReference type="PROSITE" id="PS50857">
    <property type="entry name" value="COX2_CUA"/>
    <property type="match status" value="1"/>
</dbReference>
<dbReference type="SUPFAM" id="SSF81464">
    <property type="entry name" value="Cytochrome c oxidase subunit II-like, transmembrane region"/>
    <property type="match status" value="1"/>
</dbReference>
<evidence type="ECO:0000313" key="19">
    <source>
        <dbReference type="EMBL" id="MDN3590205.1"/>
    </source>
</evidence>
<feature type="region of interest" description="Disordered" evidence="15">
    <location>
        <begin position="318"/>
        <end position="401"/>
    </location>
</feature>
<dbReference type="InterPro" id="IPR010514">
    <property type="entry name" value="COX_ARM"/>
</dbReference>
<dbReference type="InterPro" id="IPR006333">
    <property type="entry name" value="Cyt_o_ubiquinol_oxidase_su2"/>
</dbReference>
<evidence type="ECO:0000256" key="5">
    <source>
        <dbReference type="ARBA" id="ARBA00022660"/>
    </source>
</evidence>
<evidence type="ECO:0000256" key="8">
    <source>
        <dbReference type="ARBA" id="ARBA00022982"/>
    </source>
</evidence>
<feature type="compositionally biased region" description="Basic and acidic residues" evidence="15">
    <location>
        <begin position="371"/>
        <end position="380"/>
    </location>
</feature>
<feature type="transmembrane region" description="Helical" evidence="16">
    <location>
        <begin position="39"/>
        <end position="63"/>
    </location>
</feature>
<dbReference type="PROSITE" id="PS50999">
    <property type="entry name" value="COX2_TM"/>
    <property type="match status" value="1"/>
</dbReference>
<evidence type="ECO:0000256" key="12">
    <source>
        <dbReference type="ARBA" id="ARBA00023139"/>
    </source>
</evidence>
<dbReference type="Pfam" id="PF00116">
    <property type="entry name" value="COX2"/>
    <property type="match status" value="1"/>
</dbReference>
<sequence>MTVRFLRTLLLLPVFGLLSGCNMVLMNPSGDIAMRQRDLILASTGLMLLIIIPVIAATLFFAWRYRQSNTEAAYDPDWHHSTHLEVLIWSAPLVIVVALGALTWISTHTLDPYRPLSRIDASRPLPEGVKPLVVEVVALDWKWLFFYPDQGIATVNEIAAPVDVPITFKITAATVMNSFFIPALAGQIYAMPGMETKLHAVINKAGMYEGQSANYSGSGFSRMNFRFIGLDQAGFDAWVAKAKQANKPLSRDAYLELERPSEREPVRFYSSVDSGLYGQILNMCAVPGKMCMHEMMAIDAKGGAGKDSHANRARLEYDNRYAERGDEGNAATVGGSGRESHSSEQPQGMKPKSIAPDVTPRGAAEQPGTGHDGHAGHGDHGTSPSDGPSGADPVAPGQLNK</sequence>
<comment type="subcellular location">
    <subcellularLocation>
        <location evidence="1">Cell membrane</location>
        <topology evidence="1">Multi-pass membrane protein</topology>
    </subcellularLocation>
</comment>
<dbReference type="Gene3D" id="1.10.287.90">
    <property type="match status" value="1"/>
</dbReference>
<keyword evidence="5" id="KW-0679">Respiratory chain</keyword>
<evidence type="ECO:0000256" key="4">
    <source>
        <dbReference type="ARBA" id="ARBA00022475"/>
    </source>
</evidence>
<dbReference type="EMBL" id="JAUFPX010000002">
    <property type="protein sequence ID" value="MDN3590205.1"/>
    <property type="molecule type" value="Genomic_DNA"/>
</dbReference>
<evidence type="ECO:0000256" key="1">
    <source>
        <dbReference type="ARBA" id="ARBA00004651"/>
    </source>
</evidence>
<dbReference type="Gene3D" id="2.60.40.420">
    <property type="entry name" value="Cupredoxins - blue copper proteins"/>
    <property type="match status" value="1"/>
</dbReference>
<protein>
    <recommendedName>
        <fullName evidence="14">Ubiquinol oxidase polypeptide II</fullName>
    </recommendedName>
</protein>
<keyword evidence="12" id="KW-0564">Palmitate</keyword>
<accession>A0ABT8BG14</accession>
<evidence type="ECO:0000256" key="16">
    <source>
        <dbReference type="SAM" id="Phobius"/>
    </source>
</evidence>
<feature type="domain" description="Cytochrome oxidase subunit II copper A binding" evidence="17">
    <location>
        <begin position="129"/>
        <end position="241"/>
    </location>
</feature>
<dbReference type="InterPro" id="IPR034227">
    <property type="entry name" value="CuRO_UO_II"/>
</dbReference>
<dbReference type="InterPro" id="IPR008972">
    <property type="entry name" value="Cupredoxin"/>
</dbReference>
<dbReference type="InterPro" id="IPR011759">
    <property type="entry name" value="Cyt_c_oxidase_su2_TM_dom"/>
</dbReference>
<evidence type="ECO:0000256" key="6">
    <source>
        <dbReference type="ARBA" id="ARBA00022692"/>
    </source>
</evidence>
<evidence type="ECO:0000256" key="3">
    <source>
        <dbReference type="ARBA" id="ARBA00022448"/>
    </source>
</evidence>
<comment type="similarity">
    <text evidence="2">Belongs to the cytochrome c oxidase subunit 2 family.</text>
</comment>
<keyword evidence="10" id="KW-0560">Oxidoreductase</keyword>
<feature type="domain" description="Cytochrome oxidase subunit II transmembrane region profile" evidence="18">
    <location>
        <begin position="17"/>
        <end position="114"/>
    </location>
</feature>
<dbReference type="NCBIfam" id="TIGR01433">
    <property type="entry name" value="CyoA"/>
    <property type="match status" value="1"/>
</dbReference>
<dbReference type="InterPro" id="IPR045187">
    <property type="entry name" value="CcO_II"/>
</dbReference>
<evidence type="ECO:0000259" key="17">
    <source>
        <dbReference type="PROSITE" id="PS50857"/>
    </source>
</evidence>
<feature type="compositionally biased region" description="Basic and acidic residues" evidence="15">
    <location>
        <begin position="318"/>
        <end position="327"/>
    </location>
</feature>
<keyword evidence="6 16" id="KW-0812">Transmembrane</keyword>
<dbReference type="InterPro" id="IPR002429">
    <property type="entry name" value="CcO_II-like_C"/>
</dbReference>
<comment type="caution">
    <text evidence="19">The sequence shown here is derived from an EMBL/GenBank/DDBJ whole genome shotgun (WGS) entry which is preliminary data.</text>
</comment>
<evidence type="ECO:0000256" key="7">
    <source>
        <dbReference type="ARBA" id="ARBA00022729"/>
    </source>
</evidence>
<feature type="transmembrane region" description="Helical" evidence="16">
    <location>
        <begin position="84"/>
        <end position="105"/>
    </location>
</feature>
<evidence type="ECO:0000313" key="20">
    <source>
        <dbReference type="Proteomes" id="UP001224644"/>
    </source>
</evidence>
<dbReference type="CDD" id="cd04212">
    <property type="entry name" value="CuRO_UO_II"/>
    <property type="match status" value="1"/>
</dbReference>
<evidence type="ECO:0000256" key="10">
    <source>
        <dbReference type="ARBA" id="ARBA00023002"/>
    </source>
</evidence>
<evidence type="ECO:0000256" key="15">
    <source>
        <dbReference type="SAM" id="MobiDB-lite"/>
    </source>
</evidence>
<dbReference type="RefSeq" id="WP_238221570.1">
    <property type="nucleotide sequence ID" value="NZ_BPQD01000001.1"/>
</dbReference>
<keyword evidence="9 16" id="KW-1133">Transmembrane helix</keyword>
<evidence type="ECO:0000256" key="11">
    <source>
        <dbReference type="ARBA" id="ARBA00023136"/>
    </source>
</evidence>
<evidence type="ECO:0000256" key="2">
    <source>
        <dbReference type="ARBA" id="ARBA00007866"/>
    </source>
</evidence>
<dbReference type="PANTHER" id="PTHR22888">
    <property type="entry name" value="CYTOCHROME C OXIDASE, SUBUNIT II"/>
    <property type="match status" value="1"/>
</dbReference>
<name>A0ABT8BG14_9HYPH</name>
<dbReference type="InterPro" id="IPR036257">
    <property type="entry name" value="Cyt_c_oxidase_su2_TM_sf"/>
</dbReference>
<organism evidence="19 20">
    <name type="scientific">Methylobacterium adhaesivum</name>
    <dbReference type="NCBI Taxonomy" id="333297"/>
    <lineage>
        <taxon>Bacteria</taxon>
        <taxon>Pseudomonadati</taxon>
        <taxon>Pseudomonadota</taxon>
        <taxon>Alphaproteobacteria</taxon>
        <taxon>Hyphomicrobiales</taxon>
        <taxon>Methylobacteriaceae</taxon>
        <taxon>Methylobacterium</taxon>
    </lineage>
</organism>
<keyword evidence="20" id="KW-1185">Reference proteome</keyword>
<dbReference type="Pfam" id="PF06481">
    <property type="entry name" value="COX_ARM"/>
    <property type="match status" value="1"/>
</dbReference>